<dbReference type="Proteomes" id="UP000814140">
    <property type="component" value="Unassembled WGS sequence"/>
</dbReference>
<reference evidence="1" key="1">
    <citation type="submission" date="2021-03" db="EMBL/GenBank/DDBJ databases">
        <authorList>
            <consortium name="DOE Joint Genome Institute"/>
            <person name="Ahrendt S."/>
            <person name="Looney B.P."/>
            <person name="Miyauchi S."/>
            <person name="Morin E."/>
            <person name="Drula E."/>
            <person name="Courty P.E."/>
            <person name="Chicoki N."/>
            <person name="Fauchery L."/>
            <person name="Kohler A."/>
            <person name="Kuo A."/>
            <person name="Labutti K."/>
            <person name="Pangilinan J."/>
            <person name="Lipzen A."/>
            <person name="Riley R."/>
            <person name="Andreopoulos W."/>
            <person name="He G."/>
            <person name="Johnson J."/>
            <person name="Barry K.W."/>
            <person name="Grigoriev I.V."/>
            <person name="Nagy L."/>
            <person name="Hibbett D."/>
            <person name="Henrissat B."/>
            <person name="Matheny P.B."/>
            <person name="Labbe J."/>
            <person name="Martin F."/>
        </authorList>
    </citation>
    <scope>NUCLEOTIDE SEQUENCE</scope>
    <source>
        <strain evidence="1">HHB10654</strain>
    </source>
</reference>
<evidence type="ECO:0000313" key="2">
    <source>
        <dbReference type="Proteomes" id="UP000814140"/>
    </source>
</evidence>
<keyword evidence="2" id="KW-1185">Reference proteome</keyword>
<dbReference type="EMBL" id="MU277211">
    <property type="protein sequence ID" value="KAI0061682.1"/>
    <property type="molecule type" value="Genomic_DNA"/>
</dbReference>
<accession>A0ACB8SZQ7</accession>
<protein>
    <submittedName>
        <fullName evidence="1">Uncharacterized protein</fullName>
    </submittedName>
</protein>
<gene>
    <name evidence="1" type="ORF">BV25DRAFT_1805254</name>
</gene>
<name>A0ACB8SZQ7_9AGAM</name>
<sequence>MVQVKAVDGDDIEPDPEDDPEDEQPGHGQGASANGRRKHLRKSGERVPGQSLLPQTRLENILRADGASGPMSKEAQFALSVATEEFIKRLARAGYQHASAQKRTIVQYRDMGATTHMRGHPHTLTRLEDILPAPLPLSVALERRAAKEKELLDEDPALTAPAELSP</sequence>
<comment type="caution">
    <text evidence="1">The sequence shown here is derived from an EMBL/GenBank/DDBJ whole genome shotgun (WGS) entry which is preliminary data.</text>
</comment>
<organism evidence="1 2">
    <name type="scientific">Artomyces pyxidatus</name>
    <dbReference type="NCBI Taxonomy" id="48021"/>
    <lineage>
        <taxon>Eukaryota</taxon>
        <taxon>Fungi</taxon>
        <taxon>Dikarya</taxon>
        <taxon>Basidiomycota</taxon>
        <taxon>Agaricomycotina</taxon>
        <taxon>Agaricomycetes</taxon>
        <taxon>Russulales</taxon>
        <taxon>Auriscalpiaceae</taxon>
        <taxon>Artomyces</taxon>
    </lineage>
</organism>
<evidence type="ECO:0000313" key="1">
    <source>
        <dbReference type="EMBL" id="KAI0061682.1"/>
    </source>
</evidence>
<proteinExistence type="predicted"/>
<reference evidence="1" key="2">
    <citation type="journal article" date="2022" name="New Phytol.">
        <title>Evolutionary transition to the ectomycorrhizal habit in the genomes of a hyperdiverse lineage of mushroom-forming fungi.</title>
        <authorList>
            <person name="Looney B."/>
            <person name="Miyauchi S."/>
            <person name="Morin E."/>
            <person name="Drula E."/>
            <person name="Courty P.E."/>
            <person name="Kohler A."/>
            <person name="Kuo A."/>
            <person name="LaButti K."/>
            <person name="Pangilinan J."/>
            <person name="Lipzen A."/>
            <person name="Riley R."/>
            <person name="Andreopoulos W."/>
            <person name="He G."/>
            <person name="Johnson J."/>
            <person name="Nolan M."/>
            <person name="Tritt A."/>
            <person name="Barry K.W."/>
            <person name="Grigoriev I.V."/>
            <person name="Nagy L.G."/>
            <person name="Hibbett D."/>
            <person name="Henrissat B."/>
            <person name="Matheny P.B."/>
            <person name="Labbe J."/>
            <person name="Martin F.M."/>
        </authorList>
    </citation>
    <scope>NUCLEOTIDE SEQUENCE</scope>
    <source>
        <strain evidence="1">HHB10654</strain>
    </source>
</reference>
<feature type="non-terminal residue" evidence="1">
    <location>
        <position position="166"/>
    </location>
</feature>